<keyword evidence="1" id="KW-0812">Transmembrane</keyword>
<dbReference type="RefSeq" id="XP_068365147.1">
    <property type="nucleotide sequence ID" value="XM_068500095.1"/>
</dbReference>
<accession>A0A1J4KLA4</accession>
<proteinExistence type="predicted"/>
<name>A0A1J4KLA4_9EUKA</name>
<evidence type="ECO:0000313" key="3">
    <source>
        <dbReference type="Proteomes" id="UP000179807"/>
    </source>
</evidence>
<dbReference type="AlphaFoldDB" id="A0A1J4KLA4"/>
<dbReference type="GeneID" id="94834799"/>
<gene>
    <name evidence="2" type="ORF">TRFO_18299</name>
</gene>
<reference evidence="2" key="1">
    <citation type="submission" date="2016-10" db="EMBL/GenBank/DDBJ databases">
        <authorList>
            <person name="Benchimol M."/>
            <person name="Almeida L.G."/>
            <person name="Vasconcelos A.T."/>
            <person name="Perreira-Neves A."/>
            <person name="Rosa I.A."/>
            <person name="Tasca T."/>
            <person name="Bogo M.R."/>
            <person name="de Souza W."/>
        </authorList>
    </citation>
    <scope>NUCLEOTIDE SEQUENCE [LARGE SCALE GENOMIC DNA]</scope>
    <source>
        <strain evidence="2">K</strain>
    </source>
</reference>
<feature type="transmembrane region" description="Helical" evidence="1">
    <location>
        <begin position="212"/>
        <end position="234"/>
    </location>
</feature>
<comment type="caution">
    <text evidence="2">The sequence shown here is derived from an EMBL/GenBank/DDBJ whole genome shotgun (WGS) entry which is preliminary data.</text>
</comment>
<dbReference type="EMBL" id="MLAK01000573">
    <property type="protein sequence ID" value="OHT12011.1"/>
    <property type="molecule type" value="Genomic_DNA"/>
</dbReference>
<feature type="transmembrane region" description="Helical" evidence="1">
    <location>
        <begin position="240"/>
        <end position="264"/>
    </location>
</feature>
<feature type="transmembrane region" description="Helical" evidence="1">
    <location>
        <begin position="148"/>
        <end position="166"/>
    </location>
</feature>
<evidence type="ECO:0000313" key="2">
    <source>
        <dbReference type="EMBL" id="OHT12011.1"/>
    </source>
</evidence>
<feature type="transmembrane region" description="Helical" evidence="1">
    <location>
        <begin position="47"/>
        <end position="67"/>
    </location>
</feature>
<organism evidence="2 3">
    <name type="scientific">Tritrichomonas foetus</name>
    <dbReference type="NCBI Taxonomy" id="1144522"/>
    <lineage>
        <taxon>Eukaryota</taxon>
        <taxon>Metamonada</taxon>
        <taxon>Parabasalia</taxon>
        <taxon>Tritrichomonadida</taxon>
        <taxon>Tritrichomonadidae</taxon>
        <taxon>Tritrichomonas</taxon>
    </lineage>
</organism>
<keyword evidence="1" id="KW-0472">Membrane</keyword>
<keyword evidence="3" id="KW-1185">Reference proteome</keyword>
<dbReference type="VEuPathDB" id="TrichDB:TRFO_18299"/>
<sequence>MTTLTGCENLGLFLNFGFIPSCVTIANLIFIAMAYDPLQSISSPTNIIFIVAIIVVYFEGACSVYIYNKSINSFHRRLLDEKGAILLVCLFHPFYYLVTLPSTMLSIVHVIGTPKNIWNRIACSENCYISSLHTIQAHGMNCITCKHFYIGIPFFFVLIFYSLFFIVLTPLVFLFCSSICLGPLGIAIHLCIRDEFGFVDSFWHSINQAHILTVLFFALTNSIPSVVICAAYVASVASTWPSYLLISVCILNVLCAIPCCHILFTSRGIKWDAKKQPHVSTKTSSSIQESSTNTETA</sequence>
<feature type="transmembrane region" description="Helical" evidence="1">
    <location>
        <begin position="12"/>
        <end position="35"/>
    </location>
</feature>
<keyword evidence="1" id="KW-1133">Transmembrane helix</keyword>
<feature type="transmembrane region" description="Helical" evidence="1">
    <location>
        <begin position="172"/>
        <end position="192"/>
    </location>
</feature>
<evidence type="ECO:0000256" key="1">
    <source>
        <dbReference type="SAM" id="Phobius"/>
    </source>
</evidence>
<dbReference type="Proteomes" id="UP000179807">
    <property type="component" value="Unassembled WGS sequence"/>
</dbReference>
<protein>
    <submittedName>
        <fullName evidence="2">Uncharacterized protein</fullName>
    </submittedName>
</protein>